<feature type="region of interest" description="Disordered" evidence="2">
    <location>
        <begin position="203"/>
        <end position="292"/>
    </location>
</feature>
<dbReference type="Proteomes" id="UP000236161">
    <property type="component" value="Unassembled WGS sequence"/>
</dbReference>
<gene>
    <name evidence="3" type="primary">WRKY42</name>
    <name evidence="3" type="ORF">AXF42_Ash001212</name>
</gene>
<proteinExistence type="predicted"/>
<feature type="compositionally biased region" description="Low complexity" evidence="2">
    <location>
        <begin position="210"/>
        <end position="224"/>
    </location>
</feature>
<dbReference type="AlphaFoldDB" id="A0A2I0AU85"/>
<feature type="region of interest" description="Disordered" evidence="2">
    <location>
        <begin position="97"/>
        <end position="122"/>
    </location>
</feature>
<dbReference type="PANTHER" id="PTHR31429:SF106">
    <property type="entry name" value="WRKY TRANSCRIPTION FACTOR 31-RELATED"/>
    <property type="match status" value="1"/>
</dbReference>
<evidence type="ECO:0000256" key="2">
    <source>
        <dbReference type="SAM" id="MobiDB-lite"/>
    </source>
</evidence>
<dbReference type="STRING" id="1088818.A0A2I0AU85"/>
<evidence type="ECO:0000256" key="1">
    <source>
        <dbReference type="SAM" id="Coils"/>
    </source>
</evidence>
<feature type="coiled-coil region" evidence="1">
    <location>
        <begin position="125"/>
        <end position="152"/>
    </location>
</feature>
<keyword evidence="1" id="KW-0175">Coiled coil</keyword>
<evidence type="ECO:0000313" key="3">
    <source>
        <dbReference type="EMBL" id="PKA59119.1"/>
    </source>
</evidence>
<dbReference type="GO" id="GO:0003700">
    <property type="term" value="F:DNA-binding transcription factor activity"/>
    <property type="evidence" value="ECO:0007669"/>
    <property type="project" value="InterPro"/>
</dbReference>
<dbReference type="EMBL" id="KZ451950">
    <property type="protein sequence ID" value="PKA59119.1"/>
    <property type="molecule type" value="Genomic_DNA"/>
</dbReference>
<dbReference type="OrthoDB" id="786202at2759"/>
<protein>
    <submittedName>
        <fullName evidence="3">Putative WRKY transcription factor 42</fullName>
    </submittedName>
</protein>
<dbReference type="PANTHER" id="PTHR31429">
    <property type="entry name" value="WRKY TRANSCRIPTION FACTOR 36-RELATED"/>
    <property type="match status" value="1"/>
</dbReference>
<dbReference type="InterPro" id="IPR044810">
    <property type="entry name" value="WRKY_plant"/>
</dbReference>
<organism evidence="3 4">
    <name type="scientific">Apostasia shenzhenica</name>
    <dbReference type="NCBI Taxonomy" id="1088818"/>
    <lineage>
        <taxon>Eukaryota</taxon>
        <taxon>Viridiplantae</taxon>
        <taxon>Streptophyta</taxon>
        <taxon>Embryophyta</taxon>
        <taxon>Tracheophyta</taxon>
        <taxon>Spermatophyta</taxon>
        <taxon>Magnoliopsida</taxon>
        <taxon>Liliopsida</taxon>
        <taxon>Asparagales</taxon>
        <taxon>Orchidaceae</taxon>
        <taxon>Apostasioideae</taxon>
        <taxon>Apostasia</taxon>
    </lineage>
</organism>
<reference evidence="3 4" key="1">
    <citation type="journal article" date="2017" name="Nature">
        <title>The Apostasia genome and the evolution of orchids.</title>
        <authorList>
            <person name="Zhang G.Q."/>
            <person name="Liu K.W."/>
            <person name="Li Z."/>
            <person name="Lohaus R."/>
            <person name="Hsiao Y.Y."/>
            <person name="Niu S.C."/>
            <person name="Wang J.Y."/>
            <person name="Lin Y.C."/>
            <person name="Xu Q."/>
            <person name="Chen L.J."/>
            <person name="Yoshida K."/>
            <person name="Fujiwara S."/>
            <person name="Wang Z.W."/>
            <person name="Zhang Y.Q."/>
            <person name="Mitsuda N."/>
            <person name="Wang M."/>
            <person name="Liu G.H."/>
            <person name="Pecoraro L."/>
            <person name="Huang H.X."/>
            <person name="Xiao X.J."/>
            <person name="Lin M."/>
            <person name="Wu X.Y."/>
            <person name="Wu W.L."/>
            <person name="Chen Y.Y."/>
            <person name="Chang S.B."/>
            <person name="Sakamoto S."/>
            <person name="Ohme-Takagi M."/>
            <person name="Yagi M."/>
            <person name="Zeng S.J."/>
            <person name="Shen C.Y."/>
            <person name="Yeh C.M."/>
            <person name="Luo Y.B."/>
            <person name="Tsai W.C."/>
            <person name="Van de Peer Y."/>
            <person name="Liu Z.J."/>
        </authorList>
    </citation>
    <scope>NUCLEOTIDE SEQUENCE [LARGE SCALE GENOMIC DNA]</scope>
    <source>
        <strain evidence="4">cv. Shenzhen</strain>
        <tissue evidence="3">Stem</tissue>
    </source>
</reference>
<feature type="compositionally biased region" description="Polar residues" evidence="2">
    <location>
        <begin position="97"/>
        <end position="108"/>
    </location>
</feature>
<feature type="region of interest" description="Disordered" evidence="2">
    <location>
        <begin position="1"/>
        <end position="30"/>
    </location>
</feature>
<accession>A0A2I0AU85</accession>
<sequence length="378" mass="40756">MEKRGGGLTLDPKLFHGGGLKRKHAMNSGSGDGSFEFPISISCREAAPASSNEEKRGAVVSEVDFFSSEKKSRQAPEATDLDLKIKQEDLAINTGLQLANAGSDQSTVDEGLSPNEEDKEGKIELATMQEKLGRMTEENRRLKAMLNQVTSNYNSLQMHFMALIQKRSQQNNLQAQEIANDGKKNENRGSIVPRQFIDLGRAADAADEPSQCSTDGGSGDQSSSPAKNGSRKEIVPLRIAGNSGGGRSGFVRDESPENSSQGWAPNDQPKLGLGSEAPDQAHESTMRKARVSVRARSEAPMVISEILMQLIISACAEKLKRTSGYDLVRRLPTAANGANTGRRWQRGTHALALTTAAPWPPAAPFASRFNVARRTAPS</sequence>
<keyword evidence="4" id="KW-1185">Reference proteome</keyword>
<name>A0A2I0AU85_9ASPA</name>
<evidence type="ECO:0000313" key="4">
    <source>
        <dbReference type="Proteomes" id="UP000236161"/>
    </source>
</evidence>